<feature type="non-terminal residue" evidence="2">
    <location>
        <position position="1"/>
    </location>
</feature>
<feature type="region of interest" description="Disordered" evidence="1">
    <location>
        <begin position="1"/>
        <end position="29"/>
    </location>
</feature>
<evidence type="ECO:0000256" key="1">
    <source>
        <dbReference type="SAM" id="MobiDB-lite"/>
    </source>
</evidence>
<gene>
    <name evidence="2" type="ORF">MNBD_GAMMA19-519</name>
</gene>
<reference evidence="2" key="1">
    <citation type="submission" date="2018-06" db="EMBL/GenBank/DDBJ databases">
        <authorList>
            <person name="Zhirakovskaya E."/>
        </authorList>
    </citation>
    <scope>NUCLEOTIDE SEQUENCE</scope>
</reference>
<protein>
    <submittedName>
        <fullName evidence="2">Uncharacterized protein</fullName>
    </submittedName>
</protein>
<dbReference type="EMBL" id="UOFV01000121">
    <property type="protein sequence ID" value="VAW97610.1"/>
    <property type="molecule type" value="Genomic_DNA"/>
</dbReference>
<feature type="compositionally biased region" description="Basic and acidic residues" evidence="1">
    <location>
        <begin position="1"/>
        <end position="20"/>
    </location>
</feature>
<accession>A0A3B1A7S6</accession>
<organism evidence="2">
    <name type="scientific">hydrothermal vent metagenome</name>
    <dbReference type="NCBI Taxonomy" id="652676"/>
    <lineage>
        <taxon>unclassified sequences</taxon>
        <taxon>metagenomes</taxon>
        <taxon>ecological metagenomes</taxon>
    </lineage>
</organism>
<proteinExistence type="predicted"/>
<sequence>TEEQRVADRKEQLEQDERAQRMPTSSPRS</sequence>
<name>A0A3B1A7S6_9ZZZZ</name>
<evidence type="ECO:0000313" key="2">
    <source>
        <dbReference type="EMBL" id="VAW97610.1"/>
    </source>
</evidence>
<dbReference type="AlphaFoldDB" id="A0A3B1A7S6"/>